<evidence type="ECO:0000313" key="1">
    <source>
        <dbReference type="EMBL" id="ACZ41172.1"/>
    </source>
</evidence>
<name>D1CE16_THET1</name>
<keyword evidence="2" id="KW-1185">Reference proteome</keyword>
<dbReference type="EMBL" id="CP001825">
    <property type="protein sequence ID" value="ACZ41172.1"/>
    <property type="molecule type" value="Genomic_DNA"/>
</dbReference>
<reference evidence="2" key="1">
    <citation type="journal article" date="2010" name="Stand. Genomic Sci.">
        <title>Complete genome sequence of 'Thermobaculum terrenum' type strain (YNP1).</title>
        <authorList>
            <person name="Kiss H."/>
            <person name="Cleland D."/>
            <person name="Lapidus A."/>
            <person name="Lucas S."/>
            <person name="Glavina Del Rio T."/>
            <person name="Nolan M."/>
            <person name="Tice H."/>
            <person name="Han C."/>
            <person name="Goodwin L."/>
            <person name="Pitluck S."/>
            <person name="Liolios K."/>
            <person name="Ivanova N."/>
            <person name="Mavromatis K."/>
            <person name="Ovchinnikova G."/>
            <person name="Pati A."/>
            <person name="Chen A."/>
            <person name="Palaniappan K."/>
            <person name="Land M."/>
            <person name="Hauser L."/>
            <person name="Chang Y."/>
            <person name="Jeffries C."/>
            <person name="Lu M."/>
            <person name="Brettin T."/>
            <person name="Detter J."/>
            <person name="Goker M."/>
            <person name="Tindall B."/>
            <person name="Beck B."/>
            <person name="McDermott T."/>
            <person name="Woyke T."/>
            <person name="Bristow J."/>
            <person name="Eisen J."/>
            <person name="Markowitz V."/>
            <person name="Hugenholtz P."/>
            <person name="Kyrpides N."/>
            <person name="Klenk H."/>
            <person name="Cheng J."/>
        </authorList>
    </citation>
    <scope>NUCLEOTIDE SEQUENCE [LARGE SCALE GENOMIC DNA]</scope>
    <source>
        <strain evidence="2">ATCC BAA-798 / YNP1</strain>
    </source>
</reference>
<protein>
    <recommendedName>
        <fullName evidence="3">DUF429 domain-containing protein</fullName>
    </recommendedName>
</protein>
<dbReference type="Pfam" id="PF04250">
    <property type="entry name" value="DUF429"/>
    <property type="match status" value="1"/>
</dbReference>
<gene>
    <name evidence="1" type="ordered locus">Tter_0250</name>
</gene>
<dbReference type="OrthoDB" id="9813491at2"/>
<dbReference type="InterPro" id="IPR007362">
    <property type="entry name" value="DUF429"/>
</dbReference>
<dbReference type="eggNOG" id="COG4328">
    <property type="taxonomic scope" value="Bacteria"/>
</dbReference>
<dbReference type="InterPro" id="IPR032710">
    <property type="entry name" value="NTF2-like_dom_sf"/>
</dbReference>
<dbReference type="Proteomes" id="UP000000323">
    <property type="component" value="Chromosome 1"/>
</dbReference>
<dbReference type="RefSeq" id="WP_012874207.1">
    <property type="nucleotide sequence ID" value="NC_013525.1"/>
</dbReference>
<sequence>MRFIGIDLAWSLINADRPETGAAVIDESGNILSQANLSTDESILDFVLSNIDQEGAIVAIDAPIVVPNLEGSRRCEIALQSMKIPVYPSNRSLLEKNLGGIRGEILTHKLEIHGFRIQDSISPGEPTKAIVEVYPRATISRLFGKVPSYKGSKAKRSVLAHGILHLNRLIQEALDPPIRWIRSPIEDPARLETLTPRQLKHIADILDAVLAAYVGYLAWKEDGRVEVIGDVHEGFILIPTTHERLPQQSQIRTPKWLVSEYKQQAIRFFKALVDADIATLERMLPQDYQGVELSNGRTLNIEDTYKTVSSLRGLGLHLDFEDIVGEDSKICVVYRISNRSTGKDVRCMSLLQFRQDKIQKAYHSHELRHIVEVLLDNPAEEVTHERDSTKH</sequence>
<evidence type="ECO:0008006" key="3">
    <source>
        <dbReference type="Google" id="ProtNLM"/>
    </source>
</evidence>
<dbReference type="STRING" id="525904.Tter_0250"/>
<proteinExistence type="predicted"/>
<dbReference type="AlphaFoldDB" id="D1CE16"/>
<accession>D1CE16</accession>
<dbReference type="HOGENOM" id="CLU_705832_0_0_0"/>
<dbReference type="Gene3D" id="3.10.450.50">
    <property type="match status" value="1"/>
</dbReference>
<dbReference type="SUPFAM" id="SSF54427">
    <property type="entry name" value="NTF2-like"/>
    <property type="match status" value="1"/>
</dbReference>
<evidence type="ECO:0000313" key="2">
    <source>
        <dbReference type="Proteomes" id="UP000000323"/>
    </source>
</evidence>
<dbReference type="KEGG" id="ttr:Tter_0250"/>
<organism evidence="1 2">
    <name type="scientific">Thermobaculum terrenum (strain ATCC BAA-798 / CCMEE 7001 / YNP1)</name>
    <dbReference type="NCBI Taxonomy" id="525904"/>
    <lineage>
        <taxon>Bacteria</taxon>
        <taxon>Bacillati</taxon>
        <taxon>Chloroflexota</taxon>
        <taxon>Chloroflexia</taxon>
        <taxon>Candidatus Thermobaculales</taxon>
        <taxon>Candidatus Thermobaculaceae</taxon>
        <taxon>Thermobaculum</taxon>
    </lineage>
</organism>